<keyword evidence="7" id="KW-1185">Reference proteome</keyword>
<accession>A0ABT6MGX9</accession>
<dbReference type="RefSeq" id="WP_280762848.1">
    <property type="nucleotide sequence ID" value="NZ_JARXVC010000015.1"/>
</dbReference>
<proteinExistence type="predicted"/>
<dbReference type="SUPFAM" id="SSF46785">
    <property type="entry name" value="Winged helix' DNA-binding domain"/>
    <property type="match status" value="1"/>
</dbReference>
<reference evidence="6 7" key="1">
    <citation type="submission" date="2023-04" db="EMBL/GenBank/DDBJ databases">
        <title>Forest soil microbial communities from Buena Vista Peninsula, Colon Province, Panama.</title>
        <authorList>
            <person name="Bouskill N."/>
        </authorList>
    </citation>
    <scope>NUCLEOTIDE SEQUENCE [LARGE SCALE GENOMIC DNA]</scope>
    <source>
        <strain evidence="6 7">CFH S0262</strain>
    </source>
</reference>
<dbReference type="SUPFAM" id="SSF55781">
    <property type="entry name" value="GAF domain-like"/>
    <property type="match status" value="1"/>
</dbReference>
<dbReference type="InterPro" id="IPR029016">
    <property type="entry name" value="GAF-like_dom_sf"/>
</dbReference>
<sequence length="241" mass="25871">MRSAPPPSTLLDRVAAMLGAFDAGRGQLTLAELAEHTGIPRTSSYRILERMVTMRWLQRHGSAYELGPRLMELGSLALHRNSLSIAALPSVHWLHRTTGHVVFLGILDGPDVLYLERVGGSLAQQLPSRPGSRQPAHRSAIGRSLLASVSGADDIGASADVEMRRIREQGLAFESSRVGGGINIIAAPIDTRGGLRAGISICGRPSRVQFSQAHGAPVRQAADAILRALDRTRLSRSRGRS</sequence>
<evidence type="ECO:0000313" key="6">
    <source>
        <dbReference type="EMBL" id="MDH6283578.1"/>
    </source>
</evidence>
<evidence type="ECO:0000259" key="5">
    <source>
        <dbReference type="PROSITE" id="PS51078"/>
    </source>
</evidence>
<evidence type="ECO:0000256" key="2">
    <source>
        <dbReference type="ARBA" id="ARBA00023125"/>
    </source>
</evidence>
<dbReference type="PANTHER" id="PTHR30136:SF24">
    <property type="entry name" value="HTH-TYPE TRANSCRIPTIONAL REPRESSOR ALLR"/>
    <property type="match status" value="1"/>
</dbReference>
<dbReference type="Proteomes" id="UP001160334">
    <property type="component" value="Unassembled WGS sequence"/>
</dbReference>
<dbReference type="InterPro" id="IPR050707">
    <property type="entry name" value="HTH_MetabolicPath_Reg"/>
</dbReference>
<dbReference type="SMART" id="SM00346">
    <property type="entry name" value="HTH_ICLR"/>
    <property type="match status" value="1"/>
</dbReference>
<keyword evidence="3" id="KW-0804">Transcription</keyword>
<evidence type="ECO:0000256" key="3">
    <source>
        <dbReference type="ARBA" id="ARBA00023163"/>
    </source>
</evidence>
<name>A0ABT6MGX9_9NOCA</name>
<dbReference type="PROSITE" id="PS51077">
    <property type="entry name" value="HTH_ICLR"/>
    <property type="match status" value="1"/>
</dbReference>
<dbReference type="InterPro" id="IPR014757">
    <property type="entry name" value="Tscrpt_reg_IclR_C"/>
</dbReference>
<dbReference type="Pfam" id="PF01614">
    <property type="entry name" value="IclR_C"/>
    <property type="match status" value="1"/>
</dbReference>
<keyword evidence="1" id="KW-0805">Transcription regulation</keyword>
<dbReference type="PROSITE" id="PS51078">
    <property type="entry name" value="ICLR_ED"/>
    <property type="match status" value="1"/>
</dbReference>
<protein>
    <submittedName>
        <fullName evidence="6">DNA-binding IclR family transcriptional regulator</fullName>
    </submittedName>
</protein>
<comment type="caution">
    <text evidence="6">The sequence shown here is derived from an EMBL/GenBank/DDBJ whole genome shotgun (WGS) entry which is preliminary data.</text>
</comment>
<dbReference type="Gene3D" id="3.30.450.40">
    <property type="match status" value="2"/>
</dbReference>
<feature type="domain" description="HTH iclR-type" evidence="4">
    <location>
        <begin position="8"/>
        <end position="68"/>
    </location>
</feature>
<dbReference type="InterPro" id="IPR036388">
    <property type="entry name" value="WH-like_DNA-bd_sf"/>
</dbReference>
<dbReference type="Pfam" id="PF09339">
    <property type="entry name" value="HTH_IclR"/>
    <property type="match status" value="1"/>
</dbReference>
<dbReference type="GO" id="GO:0003677">
    <property type="term" value="F:DNA binding"/>
    <property type="evidence" value="ECO:0007669"/>
    <property type="project" value="UniProtKB-KW"/>
</dbReference>
<evidence type="ECO:0000256" key="1">
    <source>
        <dbReference type="ARBA" id="ARBA00023015"/>
    </source>
</evidence>
<dbReference type="EMBL" id="JARXVC010000015">
    <property type="protein sequence ID" value="MDH6283578.1"/>
    <property type="molecule type" value="Genomic_DNA"/>
</dbReference>
<organism evidence="6 7">
    <name type="scientific">Prescottella agglutinans</name>
    <dbReference type="NCBI Taxonomy" id="1644129"/>
    <lineage>
        <taxon>Bacteria</taxon>
        <taxon>Bacillati</taxon>
        <taxon>Actinomycetota</taxon>
        <taxon>Actinomycetes</taxon>
        <taxon>Mycobacteriales</taxon>
        <taxon>Nocardiaceae</taxon>
        <taxon>Prescottella</taxon>
    </lineage>
</organism>
<dbReference type="InterPro" id="IPR036390">
    <property type="entry name" value="WH_DNA-bd_sf"/>
</dbReference>
<gene>
    <name evidence="6" type="ORF">M2280_004829</name>
</gene>
<dbReference type="InterPro" id="IPR005471">
    <property type="entry name" value="Tscrpt_reg_IclR_N"/>
</dbReference>
<evidence type="ECO:0000259" key="4">
    <source>
        <dbReference type="PROSITE" id="PS51077"/>
    </source>
</evidence>
<keyword evidence="2 6" id="KW-0238">DNA-binding</keyword>
<evidence type="ECO:0000313" key="7">
    <source>
        <dbReference type="Proteomes" id="UP001160334"/>
    </source>
</evidence>
<dbReference type="Gene3D" id="1.10.10.10">
    <property type="entry name" value="Winged helix-like DNA-binding domain superfamily/Winged helix DNA-binding domain"/>
    <property type="match status" value="1"/>
</dbReference>
<feature type="domain" description="IclR-ED" evidence="5">
    <location>
        <begin position="69"/>
        <end position="231"/>
    </location>
</feature>
<dbReference type="PANTHER" id="PTHR30136">
    <property type="entry name" value="HELIX-TURN-HELIX TRANSCRIPTIONAL REGULATOR, ICLR FAMILY"/>
    <property type="match status" value="1"/>
</dbReference>